<dbReference type="CDD" id="cd09157">
    <property type="entry name" value="PLDc_CLS_unchar2_1"/>
    <property type="match status" value="1"/>
</dbReference>
<dbReference type="Gene3D" id="3.30.870.10">
    <property type="entry name" value="Endonuclease Chain A"/>
    <property type="match status" value="2"/>
</dbReference>
<feature type="transmembrane region" description="Helical" evidence="1">
    <location>
        <begin position="41"/>
        <end position="64"/>
    </location>
</feature>
<evidence type="ECO:0000259" key="2">
    <source>
        <dbReference type="PROSITE" id="PS50035"/>
    </source>
</evidence>
<dbReference type="Pfam" id="PF13091">
    <property type="entry name" value="PLDc_2"/>
    <property type="match status" value="2"/>
</dbReference>
<keyword evidence="1" id="KW-0812">Transmembrane</keyword>
<dbReference type="Proteomes" id="UP000483379">
    <property type="component" value="Unassembled WGS sequence"/>
</dbReference>
<comment type="caution">
    <text evidence="3">The sequence shown here is derived from an EMBL/GenBank/DDBJ whole genome shotgun (WGS) entry which is preliminary data.</text>
</comment>
<dbReference type="GO" id="GO:0032049">
    <property type="term" value="P:cardiolipin biosynthetic process"/>
    <property type="evidence" value="ECO:0007669"/>
    <property type="project" value="UniProtKB-ARBA"/>
</dbReference>
<dbReference type="PANTHER" id="PTHR21248">
    <property type="entry name" value="CARDIOLIPIN SYNTHASE"/>
    <property type="match status" value="1"/>
</dbReference>
<dbReference type="SUPFAM" id="SSF56024">
    <property type="entry name" value="Phospholipase D/nuclease"/>
    <property type="match status" value="2"/>
</dbReference>
<proteinExistence type="predicted"/>
<accession>A0A6M0JWJ2</accession>
<dbReference type="InterPro" id="IPR025202">
    <property type="entry name" value="PLD-like_dom"/>
</dbReference>
<organism evidence="3 4">
    <name type="scientific">Thiorhodococcus minor</name>
    <dbReference type="NCBI Taxonomy" id="57489"/>
    <lineage>
        <taxon>Bacteria</taxon>
        <taxon>Pseudomonadati</taxon>
        <taxon>Pseudomonadota</taxon>
        <taxon>Gammaproteobacteria</taxon>
        <taxon>Chromatiales</taxon>
        <taxon>Chromatiaceae</taxon>
        <taxon>Thiorhodococcus</taxon>
    </lineage>
</organism>
<keyword evidence="1" id="KW-0472">Membrane</keyword>
<dbReference type="InterPro" id="IPR001736">
    <property type="entry name" value="PLipase_D/transphosphatidylase"/>
</dbReference>
<protein>
    <submittedName>
        <fullName evidence="3">Cardiolipin synthase</fullName>
    </submittedName>
</protein>
<dbReference type="SMART" id="SM00155">
    <property type="entry name" value="PLDc"/>
    <property type="match status" value="2"/>
</dbReference>
<sequence length="481" mass="54143">MWEFFESYWVALLISLSVLAQVGTTLHLLLNRRDSASTVGWAALVSLAPLTGFALYWVLGINRIERKAHRLRRSASQRRQRIEAALERCAREMLRLLSPRLIQLGNLGDALTGTPLEAGNRVDPLYGGDHAYPEMLATIDAARHSIALSTYIFDNDDIGRRFARALKRAQARGVAVRVLIDGVGQRYSSPPMSRLLRELDIPSALFLAPSLPIRSQYLNLRNHRKILAVDGHTAFTGGLNIRVGSMLSAKPKHPIDDLHFRLEGPVVRFLVEAFAVDWHFTTGEQLSGERWYPLLRPAGDSIVRGVPDGPDEDFDNIRRMMLGALSAAHERVRIVSPYFLPDQTLITALNLAAMRGVAVDILMPAKNNLRFVQWAAQDQADLLLAGGCNLWLTPPPFDHTKLMLVDDVWTFFGSANWDARSLRLNFEYNLECYDARLSAQLHRLVDRKLVGARRLTLEQVCARSLPVRLRDAFVRLFAPYL</sequence>
<reference evidence="3 4" key="1">
    <citation type="submission" date="2020-02" db="EMBL/GenBank/DDBJ databases">
        <title>Genome sequences of Thiorhodococcus mannitoliphagus and Thiorhodococcus minor, purple sulfur photosynthetic bacteria in the gammaproteobacterial family, Chromatiaceae.</title>
        <authorList>
            <person name="Aviles F.A."/>
            <person name="Meyer T.E."/>
            <person name="Kyndt J.A."/>
        </authorList>
    </citation>
    <scope>NUCLEOTIDE SEQUENCE [LARGE SCALE GENOMIC DNA]</scope>
    <source>
        <strain evidence="3 4">DSM 11518</strain>
    </source>
</reference>
<keyword evidence="1" id="KW-1133">Transmembrane helix</keyword>
<evidence type="ECO:0000313" key="3">
    <source>
        <dbReference type="EMBL" id="NEV61896.1"/>
    </source>
</evidence>
<feature type="domain" description="PLD phosphodiesterase" evidence="2">
    <location>
        <begin position="218"/>
        <end position="245"/>
    </location>
</feature>
<evidence type="ECO:0000313" key="4">
    <source>
        <dbReference type="Proteomes" id="UP000483379"/>
    </source>
</evidence>
<dbReference type="EMBL" id="JAAIJQ010000018">
    <property type="protein sequence ID" value="NEV61896.1"/>
    <property type="molecule type" value="Genomic_DNA"/>
</dbReference>
<evidence type="ECO:0000256" key="1">
    <source>
        <dbReference type="SAM" id="Phobius"/>
    </source>
</evidence>
<dbReference type="AlphaFoldDB" id="A0A6M0JWJ2"/>
<dbReference type="RefSeq" id="WP_164452368.1">
    <property type="nucleotide sequence ID" value="NZ_JAAIJQ010000018.1"/>
</dbReference>
<dbReference type="PANTHER" id="PTHR21248:SF22">
    <property type="entry name" value="PHOSPHOLIPASE D"/>
    <property type="match status" value="1"/>
</dbReference>
<feature type="domain" description="PLD phosphodiesterase" evidence="2">
    <location>
        <begin position="399"/>
        <end position="421"/>
    </location>
</feature>
<dbReference type="PROSITE" id="PS50035">
    <property type="entry name" value="PLD"/>
    <property type="match status" value="2"/>
</dbReference>
<gene>
    <name evidence="3" type="ORF">G3446_08325</name>
</gene>
<name>A0A6M0JWJ2_9GAMM</name>
<dbReference type="GO" id="GO:0016020">
    <property type="term" value="C:membrane"/>
    <property type="evidence" value="ECO:0007669"/>
    <property type="project" value="TreeGrafter"/>
</dbReference>
<dbReference type="GO" id="GO:0008808">
    <property type="term" value="F:cardiolipin synthase activity"/>
    <property type="evidence" value="ECO:0007669"/>
    <property type="project" value="TreeGrafter"/>
</dbReference>
<feature type="transmembrane region" description="Helical" evidence="1">
    <location>
        <begin position="7"/>
        <end position="29"/>
    </location>
</feature>
<keyword evidence="4" id="KW-1185">Reference proteome</keyword>
<dbReference type="CDD" id="cd09163">
    <property type="entry name" value="PLDc_CLS_unchar2_2"/>
    <property type="match status" value="1"/>
</dbReference>